<name>A0ABP0K3N4_9DINO</name>
<protein>
    <recommendedName>
        <fullName evidence="6">RRM domain-containing protein</fullName>
    </recommendedName>
</protein>
<dbReference type="Pfam" id="PF03297">
    <property type="entry name" value="Ribosomal_S25"/>
    <property type="match status" value="1"/>
</dbReference>
<keyword evidence="2" id="KW-0689">Ribosomal protein</keyword>
<evidence type="ECO:0000256" key="2">
    <source>
        <dbReference type="ARBA" id="ARBA00022980"/>
    </source>
</evidence>
<sequence>MDSAWTLEPTTVVLRGLPKRLNAETLLGLLDANFLGCYDYFYLPLENVERLEGLGLGEAYINFRSHEAAVVCQRYFTGFTGWPGGFHGWGEGTCRGEWSSIQGLEANIEKQRQADWVNCNVPEDCKPMVFDEQGIRLPTREVFLDRRGWGSSKGDQWTKEWYGSSSKGLHSYPDRWSDWRKDEWSEWSRSPHPWSEPSRHREVDETTLALGPGMPTWELEDSQSQPIVEMRLNVHEIFPKLFSLDETVGADSSSVNSSAVVGAANSSAAPTSWSVLGEAKYACPSCGACFAKWSACQHHIIASSSCQCPEITNMEELQEVCKRQVISDGPDIDPTPFHDNEFVDLWTRVKAAEGVYVWQQVKSHVTKTYNCVTGLEDASRWTSEKRDYCCQHFNKVAVVPGAVETGAQLYSVETVQKSKEAKMKAAMAGGKSRKKKWAKGKVKEKLANLVMFDKATYDKMLKEIPKARLITPSVVSERLKVNGSVARQAIRHLEDRWGTSGAGAGEEASGCSAARWCGGAVVRGVVRKRCGRGAERNEGYERNI</sequence>
<evidence type="ECO:0000313" key="5">
    <source>
        <dbReference type="Proteomes" id="UP001642484"/>
    </source>
</evidence>
<dbReference type="Gene3D" id="3.30.63.20">
    <property type="match status" value="1"/>
</dbReference>
<reference evidence="4 5" key="1">
    <citation type="submission" date="2024-02" db="EMBL/GenBank/DDBJ databases">
        <authorList>
            <person name="Chen Y."/>
            <person name="Shah S."/>
            <person name="Dougan E. K."/>
            <person name="Thang M."/>
            <person name="Chan C."/>
        </authorList>
    </citation>
    <scope>NUCLEOTIDE SEQUENCE [LARGE SCALE GENOMIC DNA]</scope>
</reference>
<organism evidence="4 5">
    <name type="scientific">Durusdinium trenchii</name>
    <dbReference type="NCBI Taxonomy" id="1381693"/>
    <lineage>
        <taxon>Eukaryota</taxon>
        <taxon>Sar</taxon>
        <taxon>Alveolata</taxon>
        <taxon>Dinophyceae</taxon>
        <taxon>Suessiales</taxon>
        <taxon>Symbiodiniaceae</taxon>
        <taxon>Durusdinium</taxon>
    </lineage>
</organism>
<evidence type="ECO:0000256" key="3">
    <source>
        <dbReference type="ARBA" id="ARBA00023274"/>
    </source>
</evidence>
<dbReference type="Proteomes" id="UP001642484">
    <property type="component" value="Unassembled WGS sequence"/>
</dbReference>
<evidence type="ECO:0000256" key="1">
    <source>
        <dbReference type="ARBA" id="ARBA00009106"/>
    </source>
</evidence>
<evidence type="ECO:0000313" key="4">
    <source>
        <dbReference type="EMBL" id="CAK9020883.1"/>
    </source>
</evidence>
<dbReference type="InterPro" id="IPR004977">
    <property type="entry name" value="Ribosomal_eS25"/>
</dbReference>
<comment type="caution">
    <text evidence="4">The sequence shown here is derived from an EMBL/GenBank/DDBJ whole genome shotgun (WGS) entry which is preliminary data.</text>
</comment>
<dbReference type="EMBL" id="CAXAMN010007225">
    <property type="protein sequence ID" value="CAK9020883.1"/>
    <property type="molecule type" value="Genomic_DNA"/>
</dbReference>
<dbReference type="PANTHER" id="PTHR12850">
    <property type="entry name" value="40S RIBOSOMAL PROTEIN S25"/>
    <property type="match status" value="1"/>
</dbReference>
<dbReference type="InterPro" id="IPR035979">
    <property type="entry name" value="RBD_domain_sf"/>
</dbReference>
<evidence type="ECO:0008006" key="6">
    <source>
        <dbReference type="Google" id="ProtNLM"/>
    </source>
</evidence>
<accession>A0ABP0K3N4</accession>
<keyword evidence="5" id="KW-1185">Reference proteome</keyword>
<keyword evidence="3" id="KW-0687">Ribonucleoprotein</keyword>
<dbReference type="SUPFAM" id="SSF54928">
    <property type="entry name" value="RNA-binding domain, RBD"/>
    <property type="match status" value="1"/>
</dbReference>
<gene>
    <name evidence="4" type="ORF">CCMP2556_LOCUS14232</name>
</gene>
<proteinExistence type="inferred from homology"/>
<comment type="similarity">
    <text evidence="1">Belongs to the eukaryotic ribosomal protein eS25 family.</text>
</comment>